<dbReference type="InterPro" id="IPR019251">
    <property type="entry name" value="DUF2231_TM"/>
</dbReference>
<keyword evidence="5" id="KW-1185">Reference proteome</keyword>
<gene>
    <name evidence="4" type="ORF">EHW67_09655</name>
</gene>
<dbReference type="RefSeq" id="WP_126162181.1">
    <property type="nucleotide sequence ID" value="NZ_RQPJ01000005.1"/>
</dbReference>
<feature type="transmembrane region" description="Helical" evidence="1">
    <location>
        <begin position="109"/>
        <end position="128"/>
    </location>
</feature>
<dbReference type="Pfam" id="PF09990">
    <property type="entry name" value="DUF2231"/>
    <property type="match status" value="1"/>
</dbReference>
<evidence type="ECO:0000313" key="4">
    <source>
        <dbReference type="EMBL" id="RTE53286.1"/>
    </source>
</evidence>
<dbReference type="GO" id="GO:0020037">
    <property type="term" value="F:heme binding"/>
    <property type="evidence" value="ECO:0007669"/>
    <property type="project" value="InterPro"/>
</dbReference>
<evidence type="ECO:0000259" key="2">
    <source>
        <dbReference type="Pfam" id="PF07635"/>
    </source>
</evidence>
<dbReference type="Proteomes" id="UP000267585">
    <property type="component" value="Unassembled WGS sequence"/>
</dbReference>
<dbReference type="SUPFAM" id="SSF49785">
    <property type="entry name" value="Galactose-binding domain-like"/>
    <property type="match status" value="1"/>
</dbReference>
<dbReference type="PANTHER" id="PTHR35889">
    <property type="entry name" value="CYCLOINULO-OLIGOSACCHARIDE FRUCTANOTRANSFERASE-RELATED"/>
    <property type="match status" value="1"/>
</dbReference>
<dbReference type="InterPro" id="IPR026876">
    <property type="entry name" value="Fn3_assoc_repeat"/>
</dbReference>
<keyword evidence="1" id="KW-0812">Transmembrane</keyword>
<dbReference type="Pfam" id="PF13287">
    <property type="entry name" value="Fn3_assoc"/>
    <property type="match status" value="1"/>
</dbReference>
<dbReference type="InterPro" id="IPR011429">
    <property type="entry name" value="Cyt_c_Planctomycete-type"/>
</dbReference>
<evidence type="ECO:0000259" key="3">
    <source>
        <dbReference type="Pfam" id="PF09990"/>
    </source>
</evidence>
<dbReference type="OrthoDB" id="1099022at2"/>
<dbReference type="InterPro" id="IPR008979">
    <property type="entry name" value="Galactose-bd-like_sf"/>
</dbReference>
<accession>A0A430K2I3</accession>
<keyword evidence="1" id="KW-0472">Membrane</keyword>
<dbReference type="Gene3D" id="3.80.10.10">
    <property type="entry name" value="Ribonuclease Inhibitor"/>
    <property type="match status" value="1"/>
</dbReference>
<feature type="transmembrane region" description="Helical" evidence="1">
    <location>
        <begin position="78"/>
        <end position="97"/>
    </location>
</feature>
<feature type="transmembrane region" description="Helical" evidence="1">
    <location>
        <begin position="14"/>
        <end position="33"/>
    </location>
</feature>
<keyword evidence="1" id="KW-1133">Transmembrane helix</keyword>
<dbReference type="InterPro" id="IPR036909">
    <property type="entry name" value="Cyt_c-like_dom_sf"/>
</dbReference>
<dbReference type="PANTHER" id="PTHR35889:SF3">
    <property type="entry name" value="F-BOX DOMAIN-CONTAINING PROTEIN"/>
    <property type="match status" value="1"/>
</dbReference>
<dbReference type="SUPFAM" id="SSF46626">
    <property type="entry name" value="Cytochrome c"/>
    <property type="match status" value="1"/>
</dbReference>
<dbReference type="GO" id="GO:0009055">
    <property type="term" value="F:electron transfer activity"/>
    <property type="evidence" value="ECO:0007669"/>
    <property type="project" value="InterPro"/>
</dbReference>
<sequence>MILQIIDLGRLHPLLVHMPIGILILVFLMELYFRKKTNVPDQDILKFALGLAAITTILSVVSGWLLGQDGGYDETLLFRHRWMAVGLAVGSIILFLLKKYPTKWSKPIYLPLFILIMGLLGLTGHLGGSMTHGEGYLYTTTETKKVVITNVQQAMVYQHIVQPIFDAKCTGCHNPNKVKGGLIMTTKEQLLKGGDSGSLLMADQGEPSRLMHHIKLPMEDEEHMPPKGKVQLTNNEIALLQWWMDNENCFDCVAGTLEKNEKINEILVSLEEDSSPRAQIAKTLELVPDNWLSKTNQNGIIATRLATNNPLLIVNLSGEQELTKEHFKALKKYAEHIVELNLANSNFNDDLSSQLTSFKNITKLQLQNTEITDMTLNRLHHMRYLESLNLYGTAITDIGLEKLTPLSGLKTVYTWQSEISQEALDNFDSQNPELTVVRIDQDLFLPTHLDPPVIVSEKDFFKDSLVVSLESFHKGTSIFYTLDGSPPDSTSLKYKKPILLTHSAHIKAVTHKPGWDLSTIKSASFKKSAFTYDSVTLEVQPHEKYKGHGNKTLIDQKRGSDNFLDGNWLGYEGSSFRATIELQKEELISTVSVGSLSAPQQWIFFPRGFKVWVSNDGNNYKLIHSEHLEAEKPNTDTKFNFFDLAIPPTKSNFVRVEVISQLQNPSWHPNPGEKSWLFIDEIVLN</sequence>
<protein>
    <recommendedName>
        <fullName evidence="6">Cytochrome C Planctomycete-type domain-containing protein</fullName>
    </recommendedName>
</protein>
<evidence type="ECO:0000256" key="1">
    <source>
        <dbReference type="SAM" id="Phobius"/>
    </source>
</evidence>
<organism evidence="4 5">
    <name type="scientific">Arenibacter aquaticus</name>
    <dbReference type="NCBI Taxonomy" id="2489054"/>
    <lineage>
        <taxon>Bacteria</taxon>
        <taxon>Pseudomonadati</taxon>
        <taxon>Bacteroidota</taxon>
        <taxon>Flavobacteriia</taxon>
        <taxon>Flavobacteriales</taxon>
        <taxon>Flavobacteriaceae</taxon>
        <taxon>Arenibacter</taxon>
    </lineage>
</organism>
<dbReference type="EMBL" id="RQPJ01000005">
    <property type="protein sequence ID" value="RTE53286.1"/>
    <property type="molecule type" value="Genomic_DNA"/>
</dbReference>
<proteinExistence type="predicted"/>
<evidence type="ECO:0000313" key="5">
    <source>
        <dbReference type="Proteomes" id="UP000267585"/>
    </source>
</evidence>
<feature type="transmembrane region" description="Helical" evidence="1">
    <location>
        <begin position="45"/>
        <end position="66"/>
    </location>
</feature>
<feature type="domain" description="Cytochrome C Planctomycete-type" evidence="2">
    <location>
        <begin position="169"/>
        <end position="228"/>
    </location>
</feature>
<dbReference type="AlphaFoldDB" id="A0A430K2I3"/>
<dbReference type="Gene3D" id="2.60.120.260">
    <property type="entry name" value="Galactose-binding domain-like"/>
    <property type="match status" value="1"/>
</dbReference>
<name>A0A430K2I3_9FLAO</name>
<dbReference type="SUPFAM" id="SSF52047">
    <property type="entry name" value="RNI-like"/>
    <property type="match status" value="1"/>
</dbReference>
<comment type="caution">
    <text evidence="4">The sequence shown here is derived from an EMBL/GenBank/DDBJ whole genome shotgun (WGS) entry which is preliminary data.</text>
</comment>
<dbReference type="InterPro" id="IPR032675">
    <property type="entry name" value="LRR_dom_sf"/>
</dbReference>
<reference evidence="4 5" key="1">
    <citation type="submission" date="2018-11" db="EMBL/GenBank/DDBJ databases">
        <title>Arenibacter aquaticus sp.nov., a marine bacterium isolated from surface seawater in the South China Sea.</title>
        <authorList>
            <person name="Guo J."/>
            <person name="Sun J."/>
        </authorList>
    </citation>
    <scope>NUCLEOTIDE SEQUENCE [LARGE SCALE GENOMIC DNA]</scope>
    <source>
        <strain evidence="4 5">GUO666</strain>
    </source>
</reference>
<evidence type="ECO:0008006" key="6">
    <source>
        <dbReference type="Google" id="ProtNLM"/>
    </source>
</evidence>
<dbReference type="Pfam" id="PF07635">
    <property type="entry name" value="PSCyt1"/>
    <property type="match status" value="1"/>
</dbReference>
<feature type="domain" description="DUF2231" evidence="3">
    <location>
        <begin position="11"/>
        <end position="132"/>
    </location>
</feature>